<dbReference type="Proteomes" id="UP000309340">
    <property type="component" value="Unassembled WGS sequence"/>
</dbReference>
<protein>
    <submittedName>
        <fullName evidence="1">Uncharacterized protein</fullName>
    </submittedName>
</protein>
<reference evidence="1 2" key="1">
    <citation type="submission" date="2017-03" db="EMBL/GenBank/DDBJ databases">
        <title>Genomes of endolithic fungi from Antarctica.</title>
        <authorList>
            <person name="Coleine C."/>
            <person name="Masonjones S."/>
            <person name="Stajich J.E."/>
        </authorList>
    </citation>
    <scope>NUCLEOTIDE SEQUENCE [LARGE SCALE GENOMIC DNA]</scope>
    <source>
        <strain evidence="1 2">CCFEE 5184</strain>
    </source>
</reference>
<accession>A0A4U0WNM8</accession>
<name>A0A4U0WNM8_9PEZI</name>
<dbReference type="STRING" id="329884.A0A4U0WNM8"/>
<evidence type="ECO:0000313" key="2">
    <source>
        <dbReference type="Proteomes" id="UP000309340"/>
    </source>
</evidence>
<dbReference type="OrthoDB" id="8964347at2759"/>
<dbReference type="EMBL" id="NAJQ01000887">
    <property type="protein sequence ID" value="TKA63966.1"/>
    <property type="molecule type" value="Genomic_DNA"/>
</dbReference>
<evidence type="ECO:0000313" key="1">
    <source>
        <dbReference type="EMBL" id="TKA63966.1"/>
    </source>
</evidence>
<gene>
    <name evidence="1" type="ORF">B0A55_10697</name>
</gene>
<keyword evidence="2" id="KW-1185">Reference proteome</keyword>
<proteinExistence type="predicted"/>
<dbReference type="Gene3D" id="2.160.20.80">
    <property type="entry name" value="E3 ubiquitin-protein ligase SopA"/>
    <property type="match status" value="1"/>
</dbReference>
<dbReference type="AlphaFoldDB" id="A0A4U0WNM8"/>
<comment type="caution">
    <text evidence="1">The sequence shown here is derived from an EMBL/GenBank/DDBJ whole genome shotgun (WGS) entry which is preliminary data.</text>
</comment>
<sequence>MDEVVPMGDTSELAAGAVGTGAAGVLATEGADCKAQVPRELMMLGLTEQARIEQVRIEQVRIEQARIEQARIEQARIVQAQSCKVQSCKAQIVQARSCKVQSCKVQTVQVQSCKARSCKVQSCKVQSCKVQTVQAQSCKVQTVQVQSCEDSTGDEYGADPLAGLTGVLLVSLSVKVAWLRRAGGEAEELLTDVDDVTGTTVSVVDVMLGVVADETDEDVVGTEYAGADGVEEFDAAEYPGGEGADELDAQYAEVEEEDCDP</sequence>
<organism evidence="1 2">
    <name type="scientific">Friedmanniomyces simplex</name>
    <dbReference type="NCBI Taxonomy" id="329884"/>
    <lineage>
        <taxon>Eukaryota</taxon>
        <taxon>Fungi</taxon>
        <taxon>Dikarya</taxon>
        <taxon>Ascomycota</taxon>
        <taxon>Pezizomycotina</taxon>
        <taxon>Dothideomycetes</taxon>
        <taxon>Dothideomycetidae</taxon>
        <taxon>Mycosphaerellales</taxon>
        <taxon>Teratosphaeriaceae</taxon>
        <taxon>Friedmanniomyces</taxon>
    </lineage>
</organism>